<evidence type="ECO:0000313" key="3">
    <source>
        <dbReference type="RefSeq" id="XP_018093879.1"/>
    </source>
</evidence>
<dbReference type="InterPro" id="IPR050514">
    <property type="entry name" value="WAP_four-disulfide_core"/>
</dbReference>
<dbReference type="Pfam" id="PF00095">
    <property type="entry name" value="WAP"/>
    <property type="match status" value="3"/>
</dbReference>
<evidence type="ECO:0000259" key="1">
    <source>
        <dbReference type="PROSITE" id="PS51390"/>
    </source>
</evidence>
<dbReference type="GO" id="GO:0045087">
    <property type="term" value="P:innate immune response"/>
    <property type="evidence" value="ECO:0007669"/>
    <property type="project" value="TreeGrafter"/>
</dbReference>
<feature type="domain" description="WAP" evidence="1">
    <location>
        <begin position="133"/>
        <end position="182"/>
    </location>
</feature>
<dbReference type="OMA" id="TRDCEND"/>
<proteinExistence type="predicted"/>
<sequence>MKMKHPKAAQTGLMMITGQSCVFGLLLLCLAVLGTSVPAGKPGKCPSERFLTEDFVSHDTRCRSDNDCKGTKKCCSDNGDKFCKPPAQEKPGTCPRATQMPRVTDFCTSDSECPKRSKCCLYNGGKTCVPSVKEKLGACRRKTDIMCIAAMRSTCASDSTCPDNEKCCPSDFGCYRDCQKPV</sequence>
<dbReference type="GeneID" id="108702744"/>
<feature type="domain" description="WAP" evidence="1">
    <location>
        <begin position="87"/>
        <end position="132"/>
    </location>
</feature>
<dbReference type="SUPFAM" id="SSF57256">
    <property type="entry name" value="Elafin-like"/>
    <property type="match status" value="3"/>
</dbReference>
<organism evidence="2 3">
    <name type="scientific">Xenopus laevis</name>
    <name type="common">African clawed frog</name>
    <dbReference type="NCBI Taxonomy" id="8355"/>
    <lineage>
        <taxon>Eukaryota</taxon>
        <taxon>Metazoa</taxon>
        <taxon>Chordata</taxon>
        <taxon>Craniata</taxon>
        <taxon>Vertebrata</taxon>
        <taxon>Euteleostomi</taxon>
        <taxon>Amphibia</taxon>
        <taxon>Batrachia</taxon>
        <taxon>Anura</taxon>
        <taxon>Pipoidea</taxon>
        <taxon>Pipidae</taxon>
        <taxon>Xenopodinae</taxon>
        <taxon>Xenopus</taxon>
        <taxon>Xenopus</taxon>
    </lineage>
</organism>
<dbReference type="InterPro" id="IPR036645">
    <property type="entry name" value="Elafin-like_sf"/>
</dbReference>
<dbReference type="Gene3D" id="4.10.75.10">
    <property type="entry name" value="Elafin-like"/>
    <property type="match status" value="3"/>
</dbReference>
<name>A0A1L8EME8_XENLA</name>
<dbReference type="RefSeq" id="XP_018093879.1">
    <property type="nucleotide sequence ID" value="XM_018238390.2"/>
</dbReference>
<dbReference type="InterPro" id="IPR008197">
    <property type="entry name" value="WAP_dom"/>
</dbReference>
<dbReference type="PaxDb" id="8355-A0A1L8EME8"/>
<dbReference type="OrthoDB" id="4473401at2759"/>
<keyword evidence="2" id="KW-1185">Reference proteome</keyword>
<dbReference type="GO" id="GO:0005615">
    <property type="term" value="C:extracellular space"/>
    <property type="evidence" value="ECO:0007669"/>
    <property type="project" value="TreeGrafter"/>
</dbReference>
<dbReference type="KEGG" id="xla:108702744"/>
<evidence type="ECO:0000313" key="2">
    <source>
        <dbReference type="Proteomes" id="UP000186698"/>
    </source>
</evidence>
<dbReference type="PANTHER" id="PTHR19441:SF98">
    <property type="entry name" value="WAP DOMAIN-CONTAINING PROTEIN"/>
    <property type="match status" value="1"/>
</dbReference>
<dbReference type="STRING" id="8355.A0A1L8EME8"/>
<feature type="domain" description="WAP" evidence="1">
    <location>
        <begin position="38"/>
        <end position="86"/>
    </location>
</feature>
<dbReference type="Bgee" id="108702744">
    <property type="expression patterns" value="Expressed in zone of skin and 7 other cell types or tissues"/>
</dbReference>
<gene>
    <name evidence="3" type="primary">LOC108702744</name>
</gene>
<dbReference type="PROSITE" id="PS51257">
    <property type="entry name" value="PROKAR_LIPOPROTEIN"/>
    <property type="match status" value="1"/>
</dbReference>
<dbReference type="SMART" id="SM00217">
    <property type="entry name" value="WAP"/>
    <property type="match status" value="3"/>
</dbReference>
<dbReference type="PROSITE" id="PS51390">
    <property type="entry name" value="WAP"/>
    <property type="match status" value="3"/>
</dbReference>
<protein>
    <submittedName>
        <fullName evidence="3">WAP four-disulfide core domain protein 3</fullName>
    </submittedName>
</protein>
<dbReference type="GO" id="GO:0004867">
    <property type="term" value="F:serine-type endopeptidase inhibitor activity"/>
    <property type="evidence" value="ECO:0007669"/>
    <property type="project" value="TreeGrafter"/>
</dbReference>
<dbReference type="GO" id="GO:0019731">
    <property type="term" value="P:antibacterial humoral response"/>
    <property type="evidence" value="ECO:0007669"/>
    <property type="project" value="TreeGrafter"/>
</dbReference>
<dbReference type="AlphaFoldDB" id="A0A1L8EME8"/>
<dbReference type="PANTHER" id="PTHR19441">
    <property type="entry name" value="WHEY ACDIC PROTEIN WAP"/>
    <property type="match status" value="1"/>
</dbReference>
<reference evidence="3" key="1">
    <citation type="submission" date="2025-08" db="UniProtKB">
        <authorList>
            <consortium name="RefSeq"/>
        </authorList>
    </citation>
    <scope>IDENTIFICATION</scope>
    <source>
        <strain evidence="3">J_2021</strain>
        <tissue evidence="3">Erythrocytes</tissue>
    </source>
</reference>
<accession>A0A1L8EME8</accession>
<dbReference type="PRINTS" id="PR00003">
    <property type="entry name" value="4DISULPHCORE"/>
</dbReference>
<dbReference type="Proteomes" id="UP000186698">
    <property type="component" value="Chromosome 9_10S"/>
</dbReference>